<keyword evidence="1" id="KW-0812">Transmembrane</keyword>
<comment type="caution">
    <text evidence="3">The sequence shown here is derived from an EMBL/GenBank/DDBJ whole genome shotgun (WGS) entry which is preliminary data.</text>
</comment>
<dbReference type="EMBL" id="VFSV01000005">
    <property type="protein sequence ID" value="TRD22585.1"/>
    <property type="molecule type" value="Genomic_DNA"/>
</dbReference>
<keyword evidence="1" id="KW-0472">Membrane</keyword>
<accession>A0A547Q879</accession>
<protein>
    <submittedName>
        <fullName evidence="3">PH domain-containing protein</fullName>
    </submittedName>
</protein>
<keyword evidence="4" id="KW-1185">Reference proteome</keyword>
<dbReference type="AlphaFoldDB" id="A0A547Q879"/>
<evidence type="ECO:0000313" key="3">
    <source>
        <dbReference type="EMBL" id="TRD22585.1"/>
    </source>
</evidence>
<gene>
    <name evidence="3" type="ORF">FEV53_03990</name>
</gene>
<evidence type="ECO:0000256" key="1">
    <source>
        <dbReference type="SAM" id="Phobius"/>
    </source>
</evidence>
<dbReference type="Proteomes" id="UP000318590">
    <property type="component" value="Unassembled WGS sequence"/>
</dbReference>
<dbReference type="NCBIfam" id="NF040894">
    <property type="entry name" value="puhB_PGC"/>
    <property type="match status" value="1"/>
</dbReference>
<organism evidence="3 4">
    <name type="scientific">Palleronia caenipelagi</name>
    <dbReference type="NCBI Taxonomy" id="2489174"/>
    <lineage>
        <taxon>Bacteria</taxon>
        <taxon>Pseudomonadati</taxon>
        <taxon>Pseudomonadota</taxon>
        <taxon>Alphaproteobacteria</taxon>
        <taxon>Rhodobacterales</taxon>
        <taxon>Roseobacteraceae</taxon>
        <taxon>Palleronia</taxon>
    </lineage>
</organism>
<evidence type="ECO:0000259" key="2">
    <source>
        <dbReference type="Pfam" id="PF03703"/>
    </source>
</evidence>
<reference evidence="3 4" key="1">
    <citation type="submission" date="2019-06" db="EMBL/GenBank/DDBJ databases">
        <title>Paenimaribius caenipelagi gen. nov., sp. nov., isolated from a tidal flat.</title>
        <authorList>
            <person name="Yoon J.-H."/>
        </authorList>
    </citation>
    <scope>NUCLEOTIDE SEQUENCE [LARGE SCALE GENOMIC DNA]</scope>
    <source>
        <strain evidence="3 4">JBTF-M29</strain>
    </source>
</reference>
<keyword evidence="1" id="KW-1133">Transmembrane helix</keyword>
<feature type="transmembrane region" description="Helical" evidence="1">
    <location>
        <begin position="39"/>
        <end position="62"/>
    </location>
</feature>
<name>A0A547Q879_9RHOB</name>
<proteinExistence type="predicted"/>
<evidence type="ECO:0000313" key="4">
    <source>
        <dbReference type="Proteomes" id="UP000318590"/>
    </source>
</evidence>
<dbReference type="InterPro" id="IPR054839">
    <property type="entry name" value="puhB_PGC"/>
</dbReference>
<feature type="domain" description="YdbS-like PH" evidence="2">
    <location>
        <begin position="101"/>
        <end position="188"/>
    </location>
</feature>
<dbReference type="InterPro" id="IPR005182">
    <property type="entry name" value="YdbS-like_PH"/>
</dbReference>
<sequence length="211" mass="22413">MPRDYRDDPDITIEPIPGLPGALPRGETILWQGRPQPLALARASLGLTWVAGYFALLAVWRVGSLAADLGWAGAMPYALPFLGLGLLACGMLYLVAYVQARATVYTITTERVAMRIGAALTLTVNLPLTRIVSADLGPGPGGTGSISLTPAEGSRLSYAVLWPHIRPWRMREPQPTLRCIEGAEKVAALLGDAATARQSRPELSAAAMAAE</sequence>
<dbReference type="Pfam" id="PF03703">
    <property type="entry name" value="bPH_2"/>
    <property type="match status" value="1"/>
</dbReference>
<dbReference type="OrthoDB" id="7345733at2"/>
<feature type="transmembrane region" description="Helical" evidence="1">
    <location>
        <begin position="74"/>
        <end position="96"/>
    </location>
</feature>
<dbReference type="RefSeq" id="WP_142833529.1">
    <property type="nucleotide sequence ID" value="NZ_VFSV01000005.1"/>
</dbReference>